<dbReference type="OrthoDB" id="1122661at2"/>
<gene>
    <name evidence="1" type="ORF">HMPREF9302_06450</name>
</gene>
<comment type="caution">
    <text evidence="1">The sequence shown here is derived from an EMBL/GenBank/DDBJ whole genome shotgun (WGS) entry which is preliminary data.</text>
</comment>
<evidence type="ECO:0000313" key="1">
    <source>
        <dbReference type="EMBL" id="KGF51693.1"/>
    </source>
</evidence>
<dbReference type="PROSITE" id="PS51257">
    <property type="entry name" value="PROKAR_LIPOPROTEIN"/>
    <property type="match status" value="1"/>
</dbReference>
<sequence length="306" mass="35087">MKFYKIIIATTTVVTLFACGTKKNIERQAKILPANSSHATTNVKTNHDDISRQRSVSFLQKVYEQNLYQKNLVSNLTFTLTRNGNSISVPGILRMRKDEVIRLQLLIPLLRSEVGRIEFTKDYVLFMDRIHKQYVKANYNDINFLRNNGINFYSLQAFFWNELFIPTNKDINKYHIPNFDVKATTLQALQSTTPITLKDGKITYTWLVSNISNHINKAQAIYHGSNNSTSTLSWEYSSFTPFGSKLFPALHNITLNTTIANKKNNINIKLSLEGFSDKNNWETITTPSSSYSRVKAEDILKTLINL</sequence>
<dbReference type="InterPro" id="IPR025634">
    <property type="entry name" value="DUF4292"/>
</dbReference>
<organism evidence="1 2">
    <name type="scientific">Prevotella amnii DNF00058</name>
    <dbReference type="NCBI Taxonomy" id="1401066"/>
    <lineage>
        <taxon>Bacteria</taxon>
        <taxon>Pseudomonadati</taxon>
        <taxon>Bacteroidota</taxon>
        <taxon>Bacteroidia</taxon>
        <taxon>Bacteroidales</taxon>
        <taxon>Prevotellaceae</taxon>
        <taxon>Prevotella</taxon>
    </lineage>
</organism>
<accession>A0A096AX70</accession>
<name>A0A096AX70_9BACT</name>
<dbReference type="AlphaFoldDB" id="A0A096AX70"/>
<reference evidence="1 2" key="1">
    <citation type="submission" date="2014-07" db="EMBL/GenBank/DDBJ databases">
        <authorList>
            <person name="McCorrison J."/>
            <person name="Sanka R."/>
            <person name="Torralba M."/>
            <person name="Gillis M."/>
            <person name="Haft D.H."/>
            <person name="Methe B."/>
            <person name="Sutton G."/>
            <person name="Nelson K.E."/>
        </authorList>
    </citation>
    <scope>NUCLEOTIDE SEQUENCE [LARGE SCALE GENOMIC DNA]</scope>
    <source>
        <strain evidence="1 2">DNF00058</strain>
    </source>
</reference>
<keyword evidence="2" id="KW-1185">Reference proteome</keyword>
<proteinExistence type="predicted"/>
<dbReference type="EMBL" id="JRNU01000026">
    <property type="protein sequence ID" value="KGF51693.1"/>
    <property type="molecule type" value="Genomic_DNA"/>
</dbReference>
<dbReference type="Proteomes" id="UP000029614">
    <property type="component" value="Unassembled WGS sequence"/>
</dbReference>
<dbReference type="RefSeq" id="WP_036855782.1">
    <property type="nucleotide sequence ID" value="NZ_JRNU01000026.1"/>
</dbReference>
<dbReference type="Pfam" id="PF14125">
    <property type="entry name" value="DUF4292"/>
    <property type="match status" value="1"/>
</dbReference>
<evidence type="ECO:0000313" key="2">
    <source>
        <dbReference type="Proteomes" id="UP000029614"/>
    </source>
</evidence>
<protein>
    <submittedName>
        <fullName evidence="1">Uncharacterized protein</fullName>
    </submittedName>
</protein>